<organism evidence="1 2">
    <name type="scientific">Cruoricaptor ignavus</name>
    <dbReference type="NCBI Taxonomy" id="1118202"/>
    <lineage>
        <taxon>Bacteria</taxon>
        <taxon>Pseudomonadati</taxon>
        <taxon>Bacteroidota</taxon>
        <taxon>Flavobacteriia</taxon>
        <taxon>Flavobacteriales</taxon>
        <taxon>Weeksellaceae</taxon>
        <taxon>Cruoricaptor</taxon>
    </lineage>
</organism>
<dbReference type="OrthoDB" id="1270723at2"/>
<sequence>MKNQQFLLDDDAAEGISVGLLRLSKQLPPHEFFYHFNCANRQIYLKRIKDLKNIGRDYSSSHLRMEGYHRELRCQVQFIENRASESQVFEHQGNLFSDGADVNFLLPMHPDVDFVVRTTDNLDDFSLILLPEGLTFSIQNFQIDAGSLSDLIQFYD</sequence>
<dbReference type="AlphaFoldDB" id="A0A1M6A8R0"/>
<name>A0A1M6A8R0_9FLAO</name>
<protein>
    <recommendedName>
        <fullName evidence="3">IPExxxVDY family protein</fullName>
    </recommendedName>
</protein>
<evidence type="ECO:0000313" key="1">
    <source>
        <dbReference type="EMBL" id="SHI32837.1"/>
    </source>
</evidence>
<proteinExistence type="predicted"/>
<gene>
    <name evidence="1" type="ORF">SAMN05443429_101198</name>
</gene>
<dbReference type="NCBIfam" id="NF033205">
    <property type="entry name" value="IPExxxVDY"/>
    <property type="match status" value="1"/>
</dbReference>
<keyword evidence="2" id="KW-1185">Reference proteome</keyword>
<reference evidence="1 2" key="1">
    <citation type="submission" date="2016-11" db="EMBL/GenBank/DDBJ databases">
        <authorList>
            <person name="Jaros S."/>
            <person name="Januszkiewicz K."/>
            <person name="Wedrychowicz H."/>
        </authorList>
    </citation>
    <scope>NUCLEOTIDE SEQUENCE [LARGE SCALE GENOMIC DNA]</scope>
    <source>
        <strain evidence="1 2">DSM 25479</strain>
    </source>
</reference>
<dbReference type="EMBL" id="FQYI01000001">
    <property type="protein sequence ID" value="SHI32837.1"/>
    <property type="molecule type" value="Genomic_DNA"/>
</dbReference>
<dbReference type="RefSeq" id="WP_073177474.1">
    <property type="nucleotide sequence ID" value="NZ_CP171011.1"/>
</dbReference>
<dbReference type="InterPro" id="IPR047690">
    <property type="entry name" value="IPExxxVDY_fam"/>
</dbReference>
<dbReference type="STRING" id="1118202.SAMN05443429_101198"/>
<evidence type="ECO:0008006" key="3">
    <source>
        <dbReference type="Google" id="ProtNLM"/>
    </source>
</evidence>
<accession>A0A1M6A8R0</accession>
<dbReference type="Proteomes" id="UP000184335">
    <property type="component" value="Unassembled WGS sequence"/>
</dbReference>
<evidence type="ECO:0000313" key="2">
    <source>
        <dbReference type="Proteomes" id="UP000184335"/>
    </source>
</evidence>